<dbReference type="SUPFAM" id="SSF74853">
    <property type="entry name" value="Lamin A/C globular tail domain"/>
    <property type="match status" value="3"/>
</dbReference>
<dbReference type="Gene3D" id="2.60.40.10">
    <property type="entry name" value="Immunoglobulins"/>
    <property type="match status" value="2"/>
</dbReference>
<evidence type="ECO:0000313" key="3">
    <source>
        <dbReference type="Proteomes" id="UP000700732"/>
    </source>
</evidence>
<feature type="domain" description="LTD" evidence="1">
    <location>
        <begin position="606"/>
        <end position="748"/>
    </location>
</feature>
<organism evidence="2 3">
    <name type="scientific">Spirosoma utsteinense</name>
    <dbReference type="NCBI Taxonomy" id="2585773"/>
    <lineage>
        <taxon>Bacteria</taxon>
        <taxon>Pseudomonadati</taxon>
        <taxon>Bacteroidota</taxon>
        <taxon>Cytophagia</taxon>
        <taxon>Cytophagales</taxon>
        <taxon>Cytophagaceae</taxon>
        <taxon>Spirosoma</taxon>
    </lineage>
</organism>
<dbReference type="InterPro" id="IPR036415">
    <property type="entry name" value="Lamin_tail_dom_sf"/>
</dbReference>
<dbReference type="EMBL" id="VFIA01000032">
    <property type="protein sequence ID" value="MBC3793810.1"/>
    <property type="molecule type" value="Genomic_DNA"/>
</dbReference>
<feature type="domain" description="LTD" evidence="1">
    <location>
        <begin position="455"/>
        <end position="587"/>
    </location>
</feature>
<dbReference type="Pfam" id="PF05345">
    <property type="entry name" value="He_PIG"/>
    <property type="match status" value="2"/>
</dbReference>
<proteinExistence type="predicted"/>
<sequence>MSLVLDKNDFWDLYEGETKHPTSVEIFYPDGTKEQFNCDLEAHSHDRLKRSLKLGFNASTNTNLLKSAPYNNAGTASTFNDTKIVLRAGNNRSWARNWNPDRTCYTRDEWYRVSQQAISGTGGRGTFVHLYVNGLYWGLYNPVERTDNGMLTHYFGGAFADWMSLDHDGVRDGDPSRFNYLTGTLINQDMSIAANYTQLKSYLDVSKFCDYLIVSWMMGMTDWPGNNFHGGNRNNPAAPFFYNAWDAEWSFDVTNGSNQGAWVHPQFRNTTTGTATIAKIWHAARQNSEFMQLFADRVYKHCFNSGALTDAASRARWALINSFINTAIIAESARWGDALNDGITRTRDTHWTPEVNRVDGLMNGNVVRFINALQEQGYYPTVTAPAFNQEGGSVATGFQLLITNPNPSGTVYYSIDGSDPKTAEGAVGPGATAYTTPVTIASNLTVKARIQRDGVWSSLHEVSFTVSGLITGLYINEFMASNTKKPDENDEFDDWIEIYNATSQPIDIGGLYITDLLSNLTQYQIPVTNPALTTIPAKGYLLLWADGQPAQGPLHVTIKLSKGGEAIGLSQLVGSTPTLIDSYTFGPQKDDVSLGRFPDGTATFKEFFKPTPGSKNSIPFRVNLLINEILAVNQSSITDETGEHDPWIELYNNNNEAVDIGGMYLSNTINNPSLWKIPSTNAAQTTIPAKGYLKLWADNQPNQGILHVGFTLSETGGQIVLADIVGPDVSLSDTLRYTTQTANVSVGRFPDASKQVRLFNTPTPGATNTIPPLSNLFINEFMASNSKKPDEYGEFDDWIELYNNGTQAVDVGGLYITDDLTNPAKYQIPTTNPALTTIPANGFLLIWADDQATQGVLHVGFKLSAGGEQIGLFQPNGTGTLTLDSRTFGAQVTDVSSGREQDGAATFVSFTTPTPGATNYTNHPPVVANAIPDQQATQGSNFNLVLAANTFTDPDADPLTHAASLDDNASLPPWLSFNAATRTFSGTPPTGSPASLTLKVTASDGRGGSVSDSFGLSIAPATPANTAPVLAPIASRTATVGQPLSFTAQATDADSPAQTLTYTLAGAPSATIHPVTGAFAWTPATAGTFSLSITVTDNGTPALSAQQLVGITVNAALPLQQAVVSYSLMNADNEQEIRVMTAGEVINLATLPTRNLNIRANTSPTLVGSVKMVLSGKQSRTQTETGAPYALFGDNNGNYNVWVPALGNYSLTTTPYTGGSAQGTAGVPLTVSFSVINQVLGARLKIEGNPGEAGMIVTYYPNPFSQSFTLRLQNKLQGKQPLILYDIHGREVFQMDDVQPEQTIRLGKDLGSGIYILQIGTGRETKRYKLIKAH</sequence>
<evidence type="ECO:0000259" key="1">
    <source>
        <dbReference type="PROSITE" id="PS51841"/>
    </source>
</evidence>
<dbReference type="Pfam" id="PF13290">
    <property type="entry name" value="CHB_HEX_C_1"/>
    <property type="match status" value="1"/>
</dbReference>
<dbReference type="SUPFAM" id="SSF49313">
    <property type="entry name" value="Cadherin-like"/>
    <property type="match status" value="2"/>
</dbReference>
<feature type="domain" description="LTD" evidence="1">
    <location>
        <begin position="764"/>
        <end position="890"/>
    </location>
</feature>
<dbReference type="CDD" id="cd11304">
    <property type="entry name" value="Cadherin_repeat"/>
    <property type="match status" value="1"/>
</dbReference>
<dbReference type="InterPro" id="IPR014867">
    <property type="entry name" value="Spore_coat_CotH_CotH2/3/7"/>
</dbReference>
<dbReference type="Pfam" id="PF18962">
    <property type="entry name" value="Por_Secre_tail"/>
    <property type="match status" value="1"/>
</dbReference>
<dbReference type="InterPro" id="IPR006644">
    <property type="entry name" value="Cadg"/>
</dbReference>
<dbReference type="NCBIfam" id="TIGR04183">
    <property type="entry name" value="Por_Secre_tail"/>
    <property type="match status" value="1"/>
</dbReference>
<name>A0ABR6WCU1_9BACT</name>
<evidence type="ECO:0000313" key="2">
    <source>
        <dbReference type="EMBL" id="MBC3793810.1"/>
    </source>
</evidence>
<dbReference type="InterPro" id="IPR015919">
    <property type="entry name" value="Cadherin-like_sf"/>
</dbReference>
<dbReference type="RefSeq" id="WP_244968021.1">
    <property type="nucleotide sequence ID" value="NZ_VFIA01000032.1"/>
</dbReference>
<dbReference type="InterPro" id="IPR001322">
    <property type="entry name" value="Lamin_tail_dom"/>
</dbReference>
<reference evidence="2 3" key="1">
    <citation type="submission" date="2019-06" db="EMBL/GenBank/DDBJ databases">
        <title>Spirosoma utsteinense sp. nov. isolated from Antarctic ice-free soils.</title>
        <authorList>
            <person name="Tahon G."/>
        </authorList>
    </citation>
    <scope>NUCLEOTIDE SEQUENCE [LARGE SCALE GENOMIC DNA]</scope>
    <source>
        <strain evidence="2 3">LMG 31447</strain>
    </source>
</reference>
<comment type="caution">
    <text evidence="2">The sequence shown here is derived from an EMBL/GenBank/DDBJ whole genome shotgun (WGS) entry which is preliminary data.</text>
</comment>
<dbReference type="Pfam" id="PF00932">
    <property type="entry name" value="LTD"/>
    <property type="match status" value="2"/>
</dbReference>
<dbReference type="Gene3D" id="2.60.40.1260">
    <property type="entry name" value="Lamin Tail domain"/>
    <property type="match status" value="3"/>
</dbReference>
<dbReference type="Proteomes" id="UP000700732">
    <property type="component" value="Unassembled WGS sequence"/>
</dbReference>
<dbReference type="Pfam" id="PF08757">
    <property type="entry name" value="CotH"/>
    <property type="match status" value="1"/>
</dbReference>
<dbReference type="SMART" id="SM00736">
    <property type="entry name" value="CADG"/>
    <property type="match status" value="2"/>
</dbReference>
<dbReference type="InterPro" id="IPR059177">
    <property type="entry name" value="GH29D-like_dom"/>
</dbReference>
<dbReference type="PROSITE" id="PS51841">
    <property type="entry name" value="LTD"/>
    <property type="match status" value="3"/>
</dbReference>
<accession>A0ABR6WCU1</accession>
<dbReference type="InterPro" id="IPR013783">
    <property type="entry name" value="Ig-like_fold"/>
</dbReference>
<gene>
    <name evidence="2" type="ORF">FH603_4333</name>
</gene>
<dbReference type="InterPro" id="IPR026444">
    <property type="entry name" value="Secre_tail"/>
</dbReference>
<keyword evidence="3" id="KW-1185">Reference proteome</keyword>
<protein>
    <recommendedName>
        <fullName evidence="1">LTD domain-containing protein</fullName>
    </recommendedName>
</protein>